<keyword evidence="2" id="KW-1185">Reference proteome</keyword>
<name>A0ABR2E4S2_9ROSI</name>
<dbReference type="EMBL" id="JBBPBM010000020">
    <property type="protein sequence ID" value="KAK8552214.1"/>
    <property type="molecule type" value="Genomic_DNA"/>
</dbReference>
<gene>
    <name evidence="1" type="ORF">V6N12_040824</name>
</gene>
<evidence type="ECO:0000313" key="1">
    <source>
        <dbReference type="EMBL" id="KAK8552214.1"/>
    </source>
</evidence>
<organism evidence="1 2">
    <name type="scientific">Hibiscus sabdariffa</name>
    <name type="common">roselle</name>
    <dbReference type="NCBI Taxonomy" id="183260"/>
    <lineage>
        <taxon>Eukaryota</taxon>
        <taxon>Viridiplantae</taxon>
        <taxon>Streptophyta</taxon>
        <taxon>Embryophyta</taxon>
        <taxon>Tracheophyta</taxon>
        <taxon>Spermatophyta</taxon>
        <taxon>Magnoliopsida</taxon>
        <taxon>eudicotyledons</taxon>
        <taxon>Gunneridae</taxon>
        <taxon>Pentapetalae</taxon>
        <taxon>rosids</taxon>
        <taxon>malvids</taxon>
        <taxon>Malvales</taxon>
        <taxon>Malvaceae</taxon>
        <taxon>Malvoideae</taxon>
        <taxon>Hibiscus</taxon>
    </lineage>
</organism>
<proteinExistence type="predicted"/>
<protein>
    <submittedName>
        <fullName evidence="1">Uncharacterized protein</fullName>
    </submittedName>
</protein>
<evidence type="ECO:0000313" key="2">
    <source>
        <dbReference type="Proteomes" id="UP001472677"/>
    </source>
</evidence>
<accession>A0ABR2E4S2</accession>
<sequence length="78" mass="8743">MGEFYSRVPSAHSKCGMDDNGGRCVINSLSSPRFLHSLVPLVEDHSFIIQVLTIWAMTVIRKKSPQGIAMQNLKEKKL</sequence>
<reference evidence="1 2" key="1">
    <citation type="journal article" date="2024" name="G3 (Bethesda)">
        <title>Genome assembly of Hibiscus sabdariffa L. provides insights into metabolisms of medicinal natural products.</title>
        <authorList>
            <person name="Kim T."/>
        </authorList>
    </citation>
    <scope>NUCLEOTIDE SEQUENCE [LARGE SCALE GENOMIC DNA]</scope>
    <source>
        <strain evidence="1">TK-2024</strain>
        <tissue evidence="1">Old leaves</tissue>
    </source>
</reference>
<dbReference type="Proteomes" id="UP001472677">
    <property type="component" value="Unassembled WGS sequence"/>
</dbReference>
<comment type="caution">
    <text evidence="1">The sequence shown here is derived from an EMBL/GenBank/DDBJ whole genome shotgun (WGS) entry which is preliminary data.</text>
</comment>